<feature type="non-terminal residue" evidence="7">
    <location>
        <position position="184"/>
    </location>
</feature>
<dbReference type="EMBL" id="CAJPEX010011728">
    <property type="protein sequence ID" value="CAG0925258.1"/>
    <property type="molecule type" value="Genomic_DNA"/>
</dbReference>
<comment type="subcellular location">
    <subcellularLocation>
        <location evidence="1">Membrane</location>
    </subcellularLocation>
</comment>
<dbReference type="PANTHER" id="PTHR45692:SF1">
    <property type="entry name" value="G-PROTEIN COUPLED RECEPTORS FAMILY 2 PROFILE 2 DOMAIN-CONTAINING PROTEIN"/>
    <property type="match status" value="1"/>
</dbReference>
<keyword evidence="4" id="KW-0472">Membrane</keyword>
<dbReference type="GO" id="GO:0004930">
    <property type="term" value="F:G protein-coupled receptor activity"/>
    <property type="evidence" value="ECO:0007669"/>
    <property type="project" value="InterPro"/>
</dbReference>
<keyword evidence="3" id="KW-1133">Transmembrane helix</keyword>
<dbReference type="Pfam" id="PF01825">
    <property type="entry name" value="GPS"/>
    <property type="match status" value="1"/>
</dbReference>
<dbReference type="Gene3D" id="2.60.220.50">
    <property type="match status" value="1"/>
</dbReference>
<gene>
    <name evidence="7" type="ORF">NMOB1V02_LOCUS12708</name>
</gene>
<dbReference type="OrthoDB" id="6437696at2759"/>
<dbReference type="AlphaFoldDB" id="A0A7R9GKW8"/>
<dbReference type="GO" id="GO:0016020">
    <property type="term" value="C:membrane"/>
    <property type="evidence" value="ECO:0007669"/>
    <property type="project" value="UniProtKB-SubCell"/>
</dbReference>
<dbReference type="InterPro" id="IPR046338">
    <property type="entry name" value="GAIN_dom_sf"/>
</dbReference>
<organism evidence="7">
    <name type="scientific">Notodromas monacha</name>
    <dbReference type="NCBI Taxonomy" id="399045"/>
    <lineage>
        <taxon>Eukaryota</taxon>
        <taxon>Metazoa</taxon>
        <taxon>Ecdysozoa</taxon>
        <taxon>Arthropoda</taxon>
        <taxon>Crustacea</taxon>
        <taxon>Oligostraca</taxon>
        <taxon>Ostracoda</taxon>
        <taxon>Podocopa</taxon>
        <taxon>Podocopida</taxon>
        <taxon>Cypridocopina</taxon>
        <taxon>Cypridoidea</taxon>
        <taxon>Cyprididae</taxon>
        <taxon>Notodromas</taxon>
    </lineage>
</organism>
<dbReference type="InterPro" id="IPR036445">
    <property type="entry name" value="GPCR_2_extracell_dom_sf"/>
</dbReference>
<evidence type="ECO:0000256" key="4">
    <source>
        <dbReference type="ARBA" id="ARBA00023136"/>
    </source>
</evidence>
<evidence type="ECO:0000313" key="8">
    <source>
        <dbReference type="Proteomes" id="UP000678499"/>
    </source>
</evidence>
<evidence type="ECO:0000256" key="3">
    <source>
        <dbReference type="ARBA" id="ARBA00022989"/>
    </source>
</evidence>
<feature type="domain" description="GAIN-B" evidence="6">
    <location>
        <begin position="1"/>
        <end position="182"/>
    </location>
</feature>
<dbReference type="EMBL" id="OA893765">
    <property type="protein sequence ID" value="CAD7285106.1"/>
    <property type="molecule type" value="Genomic_DNA"/>
</dbReference>
<dbReference type="SMART" id="SM00303">
    <property type="entry name" value="GPS"/>
    <property type="match status" value="1"/>
</dbReference>
<keyword evidence="5" id="KW-1015">Disulfide bond</keyword>
<dbReference type="PANTHER" id="PTHR45692">
    <property type="entry name" value="G_PROTEIN_RECEP_F2_4 DOMAIN-CONTAINING PROTEIN"/>
    <property type="match status" value="1"/>
</dbReference>
<reference evidence="7" key="1">
    <citation type="submission" date="2020-11" db="EMBL/GenBank/DDBJ databases">
        <authorList>
            <person name="Tran Van P."/>
        </authorList>
    </citation>
    <scope>NUCLEOTIDE SEQUENCE</scope>
</reference>
<protein>
    <recommendedName>
        <fullName evidence="6">GAIN-B domain-containing protein</fullName>
    </recommendedName>
</protein>
<dbReference type="Proteomes" id="UP000678499">
    <property type="component" value="Unassembled WGS sequence"/>
</dbReference>
<proteinExistence type="predicted"/>
<dbReference type="InterPro" id="IPR057244">
    <property type="entry name" value="GAIN_B"/>
</dbReference>
<evidence type="ECO:0000256" key="1">
    <source>
        <dbReference type="ARBA" id="ARBA00004370"/>
    </source>
</evidence>
<keyword evidence="2" id="KW-0812">Transmembrane</keyword>
<evidence type="ECO:0000313" key="7">
    <source>
        <dbReference type="EMBL" id="CAD7285106.1"/>
    </source>
</evidence>
<evidence type="ECO:0000256" key="2">
    <source>
        <dbReference type="ARBA" id="ARBA00022692"/>
    </source>
</evidence>
<accession>A0A7R9GKW8</accession>
<dbReference type="PROSITE" id="PS50221">
    <property type="entry name" value="GAIN_B"/>
    <property type="match status" value="1"/>
</dbReference>
<dbReference type="InterPro" id="IPR000203">
    <property type="entry name" value="GPS"/>
</dbReference>
<evidence type="ECO:0000256" key="5">
    <source>
        <dbReference type="ARBA" id="ARBA00023157"/>
    </source>
</evidence>
<name>A0A7R9GKW8_9CRUS</name>
<dbReference type="Gene3D" id="4.10.1240.10">
    <property type="entry name" value="GPCR, family 2, extracellular hormone receptor domain"/>
    <property type="match status" value="1"/>
</dbReference>
<sequence>MTTDEVKTKKPPLLKTRFCRGTDLSEIEDSYEFPRAREGEVAERNCPLGWAGVARWRCGEGGEWASKYPDFSVGKVDGLNSQIIGASVNFGKRRIARMAQDLANSGYNAETSVDGPRIKFRNLRTVDVNDGNGSVMCSYWHIGRDEWATDGCRMVLLTPSEVHCVCNHLTNFAVLMDIHGAVIS</sequence>
<keyword evidence="8" id="KW-1185">Reference proteome</keyword>
<evidence type="ECO:0000259" key="6">
    <source>
        <dbReference type="PROSITE" id="PS50221"/>
    </source>
</evidence>